<keyword evidence="3" id="KW-1185">Reference proteome</keyword>
<sequence length="220" mass="24675">MLLKNGYTFYVDGVLFPVTPQRLNIKFKNRNRTVTLVNEGEFNILKEAGLQEISFEACIPAVKYPFAQYVGGVFLPVVYYITLIKKLKNSKKPFNFVVVREGTTGILGYSHCMKVSLEDFQIKEDAGDGRDVTVSLTFKEYKSRNNVIVSTIENNIISTAKVRDVSSKIIAKTYTVKAGDTLYNIAKKELGNGAKYIDLKTLNNLANVNSIKIGQVLRLE</sequence>
<reference evidence="2 3" key="1">
    <citation type="journal article" date="2021" name="Sci. Rep.">
        <title>The distribution of antibiotic resistance genes in chicken gut microbiota commensals.</title>
        <authorList>
            <person name="Juricova H."/>
            <person name="Matiasovicova J."/>
            <person name="Kubasova T."/>
            <person name="Cejkova D."/>
            <person name="Rychlik I."/>
        </authorList>
    </citation>
    <scope>NUCLEOTIDE SEQUENCE [LARGE SCALE GENOMIC DNA]</scope>
    <source>
        <strain evidence="2 3">An425</strain>
    </source>
</reference>
<protein>
    <submittedName>
        <fullName evidence="2">LysM peptidoglycan-binding domain-containing protein</fullName>
    </submittedName>
</protein>
<dbReference type="InterPro" id="IPR036779">
    <property type="entry name" value="LysM_dom_sf"/>
</dbReference>
<dbReference type="InterPro" id="IPR018392">
    <property type="entry name" value="LysM"/>
</dbReference>
<name>A0ABS2G3Y8_FUSMR</name>
<comment type="caution">
    <text evidence="2">The sequence shown here is derived from an EMBL/GenBank/DDBJ whole genome shotgun (WGS) entry which is preliminary data.</text>
</comment>
<dbReference type="CDD" id="cd00118">
    <property type="entry name" value="LysM"/>
    <property type="match status" value="1"/>
</dbReference>
<organism evidence="2 3">
    <name type="scientific">Fusobacterium mortiferum</name>
    <dbReference type="NCBI Taxonomy" id="850"/>
    <lineage>
        <taxon>Bacteria</taxon>
        <taxon>Fusobacteriati</taxon>
        <taxon>Fusobacteriota</taxon>
        <taxon>Fusobacteriia</taxon>
        <taxon>Fusobacteriales</taxon>
        <taxon>Fusobacteriaceae</taxon>
        <taxon>Fusobacterium</taxon>
    </lineage>
</organism>
<evidence type="ECO:0000259" key="1">
    <source>
        <dbReference type="PROSITE" id="PS51782"/>
    </source>
</evidence>
<gene>
    <name evidence="2" type="ORF">H6A04_07340</name>
</gene>
<dbReference type="PROSITE" id="PS51782">
    <property type="entry name" value="LYSM"/>
    <property type="match status" value="1"/>
</dbReference>
<dbReference type="SMART" id="SM00257">
    <property type="entry name" value="LysM"/>
    <property type="match status" value="1"/>
</dbReference>
<feature type="domain" description="LysM" evidence="1">
    <location>
        <begin position="172"/>
        <end position="219"/>
    </location>
</feature>
<evidence type="ECO:0000313" key="2">
    <source>
        <dbReference type="EMBL" id="MBM6875463.1"/>
    </source>
</evidence>
<dbReference type="EMBL" id="JACJLT010000061">
    <property type="protein sequence ID" value="MBM6875463.1"/>
    <property type="molecule type" value="Genomic_DNA"/>
</dbReference>
<dbReference type="SUPFAM" id="SSF54106">
    <property type="entry name" value="LysM domain"/>
    <property type="match status" value="1"/>
</dbReference>
<dbReference type="Gene3D" id="3.10.350.10">
    <property type="entry name" value="LysM domain"/>
    <property type="match status" value="1"/>
</dbReference>
<dbReference type="Proteomes" id="UP000728968">
    <property type="component" value="Unassembled WGS sequence"/>
</dbReference>
<proteinExistence type="predicted"/>
<accession>A0ABS2G3Y8</accession>
<dbReference type="Pfam" id="PF01476">
    <property type="entry name" value="LysM"/>
    <property type="match status" value="1"/>
</dbReference>
<dbReference type="RefSeq" id="WP_204687637.1">
    <property type="nucleotide sequence ID" value="NZ_JACJLT010000061.1"/>
</dbReference>
<evidence type="ECO:0000313" key="3">
    <source>
        <dbReference type="Proteomes" id="UP000728968"/>
    </source>
</evidence>